<dbReference type="Proteomes" id="UP001335648">
    <property type="component" value="Unassembled WGS sequence"/>
</dbReference>
<organism evidence="1 2">
    <name type="scientific">Champsocephalus esox</name>
    <name type="common">pike icefish</name>
    <dbReference type="NCBI Taxonomy" id="159716"/>
    <lineage>
        <taxon>Eukaryota</taxon>
        <taxon>Metazoa</taxon>
        <taxon>Chordata</taxon>
        <taxon>Craniata</taxon>
        <taxon>Vertebrata</taxon>
        <taxon>Euteleostomi</taxon>
        <taxon>Actinopterygii</taxon>
        <taxon>Neopterygii</taxon>
        <taxon>Teleostei</taxon>
        <taxon>Neoteleostei</taxon>
        <taxon>Acanthomorphata</taxon>
        <taxon>Eupercaria</taxon>
        <taxon>Perciformes</taxon>
        <taxon>Notothenioidei</taxon>
        <taxon>Channichthyidae</taxon>
        <taxon>Champsocephalus</taxon>
    </lineage>
</organism>
<sequence>MENVLGDTASAGRWYDRLRWEFGGVRRAAANSLTLKAMERIRLYNLLPCKYFHTDETLRAEKHVGESSSELCHYR</sequence>
<keyword evidence="2" id="KW-1185">Reference proteome</keyword>
<evidence type="ECO:0000313" key="2">
    <source>
        <dbReference type="Proteomes" id="UP001335648"/>
    </source>
</evidence>
<comment type="caution">
    <text evidence="1">The sequence shown here is derived from an EMBL/GenBank/DDBJ whole genome shotgun (WGS) entry which is preliminary data.</text>
</comment>
<evidence type="ECO:0000313" key="1">
    <source>
        <dbReference type="EMBL" id="KAK5874901.1"/>
    </source>
</evidence>
<dbReference type="AlphaFoldDB" id="A0AAN8ATR6"/>
<gene>
    <name evidence="1" type="ORF">CesoFtcFv8_027447</name>
</gene>
<dbReference type="EMBL" id="JAULUE010002069">
    <property type="protein sequence ID" value="KAK5874901.1"/>
    <property type="molecule type" value="Genomic_DNA"/>
</dbReference>
<proteinExistence type="predicted"/>
<protein>
    <submittedName>
        <fullName evidence="1">Uncharacterized protein</fullName>
    </submittedName>
</protein>
<name>A0AAN8ATR6_9TELE</name>
<reference evidence="1 2" key="1">
    <citation type="journal article" date="2023" name="Mol. Biol. Evol.">
        <title>Genomics of Secondarily Temperate Adaptation in the Only Non-Antarctic Icefish.</title>
        <authorList>
            <person name="Rivera-Colon A.G."/>
            <person name="Rayamajhi N."/>
            <person name="Minhas B.F."/>
            <person name="Madrigal G."/>
            <person name="Bilyk K.T."/>
            <person name="Yoon V."/>
            <person name="Hune M."/>
            <person name="Gregory S."/>
            <person name="Cheng C.H.C."/>
            <person name="Catchen J.M."/>
        </authorList>
    </citation>
    <scope>NUCLEOTIDE SEQUENCE [LARGE SCALE GENOMIC DNA]</scope>
    <source>
        <strain evidence="1">JC2023a</strain>
    </source>
</reference>
<accession>A0AAN8ATR6</accession>